<dbReference type="Pfam" id="PF22267">
    <property type="entry name" value="MlrA_C"/>
    <property type="match status" value="1"/>
</dbReference>
<dbReference type="Proteomes" id="UP000009340">
    <property type="component" value="Unassembled WGS sequence"/>
</dbReference>
<dbReference type="InterPro" id="IPR009061">
    <property type="entry name" value="DNA-bd_dom_put_sf"/>
</dbReference>
<dbReference type="PANTHER" id="PTHR30204:SF67">
    <property type="entry name" value="HTH-TYPE TRANSCRIPTIONAL REGULATOR MLRA-RELATED"/>
    <property type="match status" value="1"/>
</dbReference>
<dbReference type="SMART" id="SM00422">
    <property type="entry name" value="HTH_MERR"/>
    <property type="match status" value="1"/>
</dbReference>
<name>K7ZZG7_9ENTR</name>
<dbReference type="CDD" id="cd01104">
    <property type="entry name" value="HTH_MlrA-CarA"/>
    <property type="match status" value="1"/>
</dbReference>
<dbReference type="Pfam" id="PF13411">
    <property type="entry name" value="MerR_1"/>
    <property type="match status" value="1"/>
</dbReference>
<dbReference type="Pfam" id="PF22270">
    <property type="entry name" value="MlrA_helical"/>
    <property type="match status" value="1"/>
</dbReference>
<evidence type="ECO:0000313" key="5">
    <source>
        <dbReference type="EMBL" id="CCJ72208.1"/>
    </source>
</evidence>
<evidence type="ECO:0000313" key="6">
    <source>
        <dbReference type="Proteomes" id="UP000009340"/>
    </source>
</evidence>
<feature type="domain" description="HTH merR-type" evidence="4">
    <location>
        <begin position="19"/>
        <end position="88"/>
    </location>
</feature>
<organism evidence="5 6">
    <name type="scientific">Cronobacter condimenti 1330</name>
    <dbReference type="NCBI Taxonomy" id="1073999"/>
    <lineage>
        <taxon>Bacteria</taxon>
        <taxon>Pseudomonadati</taxon>
        <taxon>Pseudomonadota</taxon>
        <taxon>Gammaproteobacteria</taxon>
        <taxon>Enterobacterales</taxon>
        <taxon>Enterobacteriaceae</taxon>
        <taxon>Cronobacter</taxon>
    </lineage>
</organism>
<evidence type="ECO:0000256" key="1">
    <source>
        <dbReference type="ARBA" id="ARBA00023015"/>
    </source>
</evidence>
<evidence type="ECO:0000259" key="4">
    <source>
        <dbReference type="PROSITE" id="PS50937"/>
    </source>
</evidence>
<keyword evidence="1" id="KW-0805">Transcription regulation</keyword>
<dbReference type="InterPro" id="IPR000551">
    <property type="entry name" value="MerR-type_HTH_dom"/>
</dbReference>
<accession>K7ZZG7</accession>
<dbReference type="GO" id="GO:0003700">
    <property type="term" value="F:DNA-binding transcription factor activity"/>
    <property type="evidence" value="ECO:0007669"/>
    <property type="project" value="InterPro"/>
</dbReference>
<proteinExistence type="predicted"/>
<dbReference type="InterPro" id="IPR047057">
    <property type="entry name" value="MerR_fam"/>
</dbReference>
<dbReference type="eggNOG" id="COG0789">
    <property type="taxonomic scope" value="Bacteria"/>
</dbReference>
<dbReference type="InterPro" id="IPR053988">
    <property type="entry name" value="MlrA-like_helical"/>
</dbReference>
<keyword evidence="3" id="KW-0804">Transcription</keyword>
<dbReference type="PANTHER" id="PTHR30204">
    <property type="entry name" value="REDOX-CYCLING DRUG-SENSING TRANSCRIPTIONAL ACTIVATOR SOXR"/>
    <property type="match status" value="1"/>
</dbReference>
<evidence type="ECO:0000256" key="3">
    <source>
        <dbReference type="ARBA" id="ARBA00023163"/>
    </source>
</evidence>
<dbReference type="AlphaFoldDB" id="K7ZZG7"/>
<dbReference type="EMBL" id="CAKW01000061">
    <property type="protein sequence ID" value="CCJ72208.1"/>
    <property type="molecule type" value="Genomic_DNA"/>
</dbReference>
<keyword evidence="2" id="KW-0238">DNA-binding</keyword>
<protein>
    <submittedName>
        <fullName evidence="5">Putative HTH-type transcriptional regulator ycgE</fullName>
    </submittedName>
</protein>
<dbReference type="InterPro" id="IPR053987">
    <property type="entry name" value="MlrA-like_C"/>
</dbReference>
<dbReference type="PRINTS" id="PR00040">
    <property type="entry name" value="HTHMERR"/>
</dbReference>
<sequence>MIREIPVSVLSVSEDPMAFYSIGEIAERCGINPVTLRAWQRRYGLLKPQRSEGGHRQFDEDDIQRIEEIKRLVKSGVPVGKVKALLDKDMVVAPETWGVLQEEMMTVVRQARPATLRAKITALVRENAVDGLIDHVFLPVRRRLSLDQYTAPSMRSLMDGALIEYATLFLAEARKKTTKEALLMGWGTVDRARLWLEACRLAHQGWHIDLLAEPLDLPHPELFPNQHFFVWTDEPLSEGQKERVSHWQAQGFAITFLTNPDHA</sequence>
<gene>
    <name evidence="5" type="ORF">BN137_1573</name>
</gene>
<dbReference type="SUPFAM" id="SSF46955">
    <property type="entry name" value="Putative DNA-binding domain"/>
    <property type="match status" value="1"/>
</dbReference>
<reference evidence="5" key="1">
    <citation type="submission" date="2012-07" db="EMBL/GenBank/DDBJ databases">
        <authorList>
            <person name="Cummings C."/>
        </authorList>
    </citation>
    <scope>NUCLEOTIDE SEQUENCE</scope>
    <source>
        <strain evidence="5">1330</strain>
    </source>
</reference>
<evidence type="ECO:0000256" key="2">
    <source>
        <dbReference type="ARBA" id="ARBA00023125"/>
    </source>
</evidence>
<dbReference type="PROSITE" id="PS50937">
    <property type="entry name" value="HTH_MERR_2"/>
    <property type="match status" value="1"/>
</dbReference>
<dbReference type="GO" id="GO:0003677">
    <property type="term" value="F:DNA binding"/>
    <property type="evidence" value="ECO:0007669"/>
    <property type="project" value="UniProtKB-KW"/>
</dbReference>
<dbReference type="PROSITE" id="PS00552">
    <property type="entry name" value="HTH_MERR_1"/>
    <property type="match status" value="1"/>
</dbReference>
<comment type="caution">
    <text evidence="5">The sequence shown here is derived from an EMBL/GenBank/DDBJ whole genome shotgun (WGS) entry which is preliminary data.</text>
</comment>
<dbReference type="Gene3D" id="1.10.1660.10">
    <property type="match status" value="1"/>
</dbReference>